<dbReference type="NCBIfam" id="TIGR03431">
    <property type="entry name" value="PhnD"/>
    <property type="match status" value="1"/>
</dbReference>
<dbReference type="GO" id="GO:0043190">
    <property type="term" value="C:ATP-binding cassette (ABC) transporter complex"/>
    <property type="evidence" value="ECO:0007669"/>
    <property type="project" value="InterPro"/>
</dbReference>
<dbReference type="InterPro" id="IPR005770">
    <property type="entry name" value="PhnD"/>
</dbReference>
<dbReference type="Proteomes" id="UP000001399">
    <property type="component" value="Chromosome"/>
</dbReference>
<dbReference type="RefSeq" id="WP_013419175.1">
    <property type="nucleotide sequence ID" value="NC_014664.1"/>
</dbReference>
<dbReference type="eggNOG" id="COG3221">
    <property type="taxonomic scope" value="Bacteria"/>
</dbReference>
<dbReference type="Gene3D" id="1.20.58.90">
    <property type="match status" value="1"/>
</dbReference>
<dbReference type="OrthoDB" id="9802896at2"/>
<name>E3I7C8_RHOVT</name>
<dbReference type="PANTHER" id="PTHR35841:SF1">
    <property type="entry name" value="PHOSPHONATES-BINDING PERIPLASMIC PROTEIN"/>
    <property type="match status" value="1"/>
</dbReference>
<dbReference type="SUPFAM" id="SSF53850">
    <property type="entry name" value="Periplasmic binding protein-like II"/>
    <property type="match status" value="1"/>
</dbReference>
<comment type="similarity">
    <text evidence="1">Belongs to the phosphate/phosphite/phosphonate binding protein family.</text>
</comment>
<protein>
    <submittedName>
        <fullName evidence="4">Phosphonate ABC transporter, periplasmic phosphonate binding protein</fullName>
    </submittedName>
</protein>
<dbReference type="InterPro" id="IPR017797">
    <property type="entry name" value="Phosphnate-bd"/>
</dbReference>
<feature type="signal peptide" evidence="3">
    <location>
        <begin position="1"/>
        <end position="26"/>
    </location>
</feature>
<dbReference type="NCBIfam" id="TIGR01098">
    <property type="entry name" value="3A0109s03R"/>
    <property type="match status" value="1"/>
</dbReference>
<reference evidence="5" key="1">
    <citation type="journal article" date="2011" name="J. Bacteriol.">
        <title>Genome sequences of eight morphologically diverse alphaproteobacteria.</title>
        <authorList>
            <consortium name="US DOE Joint Genome Institute"/>
            <person name="Brown P.J."/>
            <person name="Kysela D.T."/>
            <person name="Buechlein A."/>
            <person name="Hemmerich C."/>
            <person name="Brun Y.V."/>
        </authorList>
    </citation>
    <scope>NUCLEOTIDE SEQUENCE [LARGE SCALE GENOMIC DNA]</scope>
    <source>
        <strain evidence="5">ATCC 17100 / ATH 3.1.1 / DSM 162 / LMG 4299</strain>
    </source>
</reference>
<dbReference type="EMBL" id="CP002292">
    <property type="protein sequence ID" value="ADP70779.1"/>
    <property type="molecule type" value="Genomic_DNA"/>
</dbReference>
<proteinExistence type="inferred from homology"/>
<dbReference type="PANTHER" id="PTHR35841">
    <property type="entry name" value="PHOSPHONATES-BINDING PERIPLASMIC PROTEIN"/>
    <property type="match status" value="1"/>
</dbReference>
<dbReference type="KEGG" id="rva:Rvan_1527"/>
<gene>
    <name evidence="4" type="ordered locus">Rvan_1527</name>
</gene>
<evidence type="ECO:0000313" key="4">
    <source>
        <dbReference type="EMBL" id="ADP70779.1"/>
    </source>
</evidence>
<accession>E3I7C8</accession>
<sequence>MLSFRKLALAAAPLAALFFSVSPSFAEPDEINFGVISTEASSNQKKNWEPFVDAMSKALGVKVNAFYATDYAGVIEAMRFNKVQIAWYGNKSALEAVDRANGEVFAQTVSKDGSEGYYSHIIVHQDSPLQTLDDVLKCDKTLDFGIGDPNSTSGFLVPTTYVFAARKVDPKSCFKTVRNGSHEVNSLAVLNKQVNAATNNSEDLQRLEIKNPEGRAKIRVVWTSPIIPLDPIVWRRDLDTEMKTKIYKFLLSYGRTGSDEKLEQSRAVLGNLLWSPFKPSSNDQLLPIRKLEANKSLMKIAADEKLTAEEKEKLTADLKAKIASIEELEKKAETSEFKQTVTAFVAADKAGKKDEVAKTIEDLALSVSKTN</sequence>
<dbReference type="Gene3D" id="3.40.190.10">
    <property type="entry name" value="Periplasmic binding protein-like II"/>
    <property type="match status" value="2"/>
</dbReference>
<keyword evidence="2 3" id="KW-0732">Signal</keyword>
<dbReference type="GO" id="GO:0015716">
    <property type="term" value="P:organic phosphonate transport"/>
    <property type="evidence" value="ECO:0007669"/>
    <property type="project" value="InterPro"/>
</dbReference>
<dbReference type="GO" id="GO:0055085">
    <property type="term" value="P:transmembrane transport"/>
    <property type="evidence" value="ECO:0007669"/>
    <property type="project" value="InterPro"/>
</dbReference>
<feature type="chain" id="PRO_5003171213" evidence="3">
    <location>
        <begin position="27"/>
        <end position="371"/>
    </location>
</feature>
<organism evidence="4 5">
    <name type="scientific">Rhodomicrobium vannielii (strain ATCC 17100 / DSM 162 / LMG 4299 / NCIMB 10020 / ATH 3.1.1)</name>
    <dbReference type="NCBI Taxonomy" id="648757"/>
    <lineage>
        <taxon>Bacteria</taxon>
        <taxon>Pseudomonadati</taxon>
        <taxon>Pseudomonadota</taxon>
        <taxon>Alphaproteobacteria</taxon>
        <taxon>Hyphomicrobiales</taxon>
        <taxon>Hyphomicrobiaceae</taxon>
        <taxon>Rhodomicrobium</taxon>
    </lineage>
</organism>
<dbReference type="HOGENOM" id="CLU_051472_2_0_5"/>
<evidence type="ECO:0000256" key="2">
    <source>
        <dbReference type="ARBA" id="ARBA00022729"/>
    </source>
</evidence>
<dbReference type="STRING" id="648757.Rvan_1527"/>
<dbReference type="Pfam" id="PF12974">
    <property type="entry name" value="Phosphonate-bd"/>
    <property type="match status" value="1"/>
</dbReference>
<evidence type="ECO:0000256" key="3">
    <source>
        <dbReference type="SAM" id="SignalP"/>
    </source>
</evidence>
<evidence type="ECO:0000313" key="5">
    <source>
        <dbReference type="Proteomes" id="UP000001399"/>
    </source>
</evidence>
<evidence type="ECO:0000256" key="1">
    <source>
        <dbReference type="ARBA" id="ARBA00007162"/>
    </source>
</evidence>
<dbReference type="AlphaFoldDB" id="E3I7C8"/>
<keyword evidence="5" id="KW-1185">Reference proteome</keyword>